<organism evidence="1 2">
    <name type="scientific">Salix suchowensis</name>
    <dbReference type="NCBI Taxonomy" id="1278906"/>
    <lineage>
        <taxon>Eukaryota</taxon>
        <taxon>Viridiplantae</taxon>
        <taxon>Streptophyta</taxon>
        <taxon>Embryophyta</taxon>
        <taxon>Tracheophyta</taxon>
        <taxon>Spermatophyta</taxon>
        <taxon>Magnoliopsida</taxon>
        <taxon>eudicotyledons</taxon>
        <taxon>Gunneridae</taxon>
        <taxon>Pentapetalae</taxon>
        <taxon>rosids</taxon>
        <taxon>fabids</taxon>
        <taxon>Malpighiales</taxon>
        <taxon>Salicaceae</taxon>
        <taxon>Saliceae</taxon>
        <taxon>Salix</taxon>
    </lineage>
</organism>
<accession>A0ABQ9CIC8</accession>
<protein>
    <submittedName>
        <fullName evidence="1">Uncharacterized protein</fullName>
    </submittedName>
</protein>
<sequence length="64" mass="7024">MAELKKKLLRNTAEISGMGLNKHGKHGNSLTTTKKIACKEGLNVSVPEHEERGIAFKSQIYAIC</sequence>
<reference evidence="1" key="2">
    <citation type="journal article" date="2023" name="Int. J. Mol. Sci.">
        <title>De Novo Assembly and Annotation of 11 Diverse Shrub Willow (Salix) Genomes Reveals Novel Gene Organization in Sex-Linked Regions.</title>
        <authorList>
            <person name="Hyden B."/>
            <person name="Feng K."/>
            <person name="Yates T.B."/>
            <person name="Jawdy S."/>
            <person name="Cereghino C."/>
            <person name="Smart L.B."/>
            <person name="Muchero W."/>
        </authorList>
    </citation>
    <scope>NUCLEOTIDE SEQUENCE</scope>
    <source>
        <tissue evidence="1">Shoot tip</tissue>
    </source>
</reference>
<keyword evidence="2" id="KW-1185">Reference proteome</keyword>
<comment type="caution">
    <text evidence="1">The sequence shown here is derived from an EMBL/GenBank/DDBJ whole genome shotgun (WGS) entry which is preliminary data.</text>
</comment>
<evidence type="ECO:0000313" key="1">
    <source>
        <dbReference type="EMBL" id="KAJ6399138.1"/>
    </source>
</evidence>
<gene>
    <name evidence="1" type="ORF">OIU77_019814</name>
</gene>
<dbReference type="Proteomes" id="UP001141253">
    <property type="component" value="Chromosome 5"/>
</dbReference>
<proteinExistence type="predicted"/>
<reference evidence="1" key="1">
    <citation type="submission" date="2022-10" db="EMBL/GenBank/DDBJ databases">
        <authorList>
            <person name="Hyden B.L."/>
            <person name="Feng K."/>
            <person name="Yates T."/>
            <person name="Jawdy S."/>
            <person name="Smart L.B."/>
            <person name="Muchero W."/>
        </authorList>
    </citation>
    <scope>NUCLEOTIDE SEQUENCE</scope>
    <source>
        <tissue evidence="1">Shoot tip</tissue>
    </source>
</reference>
<name>A0ABQ9CIC8_9ROSI</name>
<evidence type="ECO:0000313" key="2">
    <source>
        <dbReference type="Proteomes" id="UP001141253"/>
    </source>
</evidence>
<dbReference type="EMBL" id="JAPFFI010000003">
    <property type="protein sequence ID" value="KAJ6399138.1"/>
    <property type="molecule type" value="Genomic_DNA"/>
</dbReference>